<organism evidence="1 2">
    <name type="scientific">Arthrobacter phage Jinkies</name>
    <dbReference type="NCBI Taxonomy" id="2743903"/>
    <lineage>
        <taxon>Viruses</taxon>
        <taxon>Duplodnaviria</taxon>
        <taxon>Heunggongvirae</taxon>
        <taxon>Uroviricota</taxon>
        <taxon>Caudoviricetes</taxon>
        <taxon>Berryhillviridae</taxon>
        <taxon>Jinkiesvirus</taxon>
        <taxon>Jinkiesvirus jinkies</taxon>
    </lineage>
</organism>
<reference evidence="1 2" key="1">
    <citation type="submission" date="2020-05" db="EMBL/GenBank/DDBJ databases">
        <authorList>
            <person name="Bohanan V.A."/>
            <person name="Brazelton B.R."/>
            <person name="Coffey L.M."/>
            <person name="Donovan A.R."/>
            <person name="Gales A.C."/>
            <person name="Glasscock A.J."/>
            <person name="Grill M."/>
            <person name="Harper M.C."/>
            <person name="Hollowell C.E."/>
            <person name="Liu T.Y."/>
            <person name="Mansour C."/>
            <person name="McDowell A.D."/>
            <person name="Miller T.E."/>
            <person name="Nash A.G."/>
            <person name="Seo J."/>
            <person name="Sherman Z.A."/>
            <person name="Albert R.M."/>
            <person name="Ayala A."/>
            <person name="Monti D.L."/>
            <person name="Garlena R.A."/>
            <person name="Russell D.A."/>
            <person name="Pope W.H."/>
            <person name="Jacobs-Sera D."/>
            <person name="Hatfull G.F."/>
        </authorList>
    </citation>
    <scope>NUCLEOTIDE SEQUENCE [LARGE SCALE GENOMIC DNA]</scope>
</reference>
<dbReference type="EMBL" id="MT498043">
    <property type="protein sequence ID" value="QPK40196.1"/>
    <property type="molecule type" value="Genomic_DNA"/>
</dbReference>
<evidence type="ECO:0000313" key="2">
    <source>
        <dbReference type="Proteomes" id="UP000594363"/>
    </source>
</evidence>
<gene>
    <name evidence="1" type="primary">65</name>
    <name evidence="1" type="ORF">SEA_JINKIES_65</name>
</gene>
<evidence type="ECO:0000313" key="1">
    <source>
        <dbReference type="EMBL" id="QPK40196.1"/>
    </source>
</evidence>
<dbReference type="Proteomes" id="UP000594363">
    <property type="component" value="Segment"/>
</dbReference>
<keyword evidence="2" id="KW-1185">Reference proteome</keyword>
<sequence length="72" mass="8357">MADPARAPAPVYGPGREYAAQRAIALLRKWRALKDEHCLGWSDHDNPQIREQYEIAKANRDQYHEYGPSYDE</sequence>
<proteinExistence type="predicted"/>
<protein>
    <submittedName>
        <fullName evidence="1">Uncharacterized protein</fullName>
    </submittedName>
</protein>
<name>A0A7T0NBQ6_9CAUD</name>
<accession>A0A7T0NBQ6</accession>